<evidence type="ECO:0000256" key="10">
    <source>
        <dbReference type="HAMAP-Rule" id="MF_00033"/>
    </source>
</evidence>
<evidence type="ECO:0000256" key="3">
    <source>
        <dbReference type="ARBA" id="ARBA00022676"/>
    </source>
</evidence>
<dbReference type="AlphaFoldDB" id="B1C3Z6"/>
<keyword evidence="4 10" id="KW-0808">Transferase</keyword>
<sequence length="367" mass="40748">MQRGEKMRVIIGAGGTGGHLYPALALVEYIKEKEPDSEFLFVGTKDRLEAQVVPSKGYNYVGLNVHGLVGNPIKKAIAATVFVKSIFTAKKVVKKFKPDIVIGFGGYPSASVVEAAYRLGYKTMIHEQNSIIGLTNKILIKHVDKIVCCYDRAYQNFPKEKTYRLGNPRASVITSIKPKEIFSKYGLDKHKPLVTIVMGSLGSKSVNEKLLESLHDFEKKDYQVLYVTGKNYYEEMKNKVGKLNHNVKLVPYIDDMPSLLKNTTLIVSRAGASTMAEISAIGVPSILIPSPYVASNHQEYNARELSDRSGALMILEKDLNSKDFVDKVDYVINNQIVQESLRKNALALGKPNALVDMYKLIKDTLGA</sequence>
<name>B1C3Z6_9FIRM</name>
<dbReference type="HAMAP" id="MF_00033">
    <property type="entry name" value="MurG"/>
    <property type="match status" value="1"/>
</dbReference>
<protein>
    <recommendedName>
        <fullName evidence="10">UDP-N-acetylglucosamine--N-acetylmuramyl-(pentapeptide) pyrophosphoryl-undecaprenol N-acetylglucosamine transferase</fullName>
        <ecNumber evidence="10">2.4.1.227</ecNumber>
    </recommendedName>
    <alternativeName>
        <fullName evidence="10">Undecaprenyl-PP-MurNAc-pentapeptide-UDPGlcNAc GlcNAc transferase</fullName>
    </alternativeName>
</protein>
<keyword evidence="1 10" id="KW-1003">Cell membrane</keyword>
<dbReference type="GO" id="GO:0051991">
    <property type="term" value="F:UDP-N-acetyl-D-glucosamine:N-acetylmuramoyl-L-alanyl-D-glutamyl-meso-2,6-diaminopimelyl-D-alanyl-D-alanine-diphosphoundecaprenol 4-beta-N-acetylglucosaminlytransferase activity"/>
    <property type="evidence" value="ECO:0007669"/>
    <property type="project" value="RHEA"/>
</dbReference>
<comment type="similarity">
    <text evidence="10">Belongs to the glycosyltransferase 28 family. MurG subfamily.</text>
</comment>
<dbReference type="GO" id="GO:0005886">
    <property type="term" value="C:plasma membrane"/>
    <property type="evidence" value="ECO:0007669"/>
    <property type="project" value="UniProtKB-SubCell"/>
</dbReference>
<dbReference type="GO" id="GO:0008360">
    <property type="term" value="P:regulation of cell shape"/>
    <property type="evidence" value="ECO:0007669"/>
    <property type="project" value="UniProtKB-KW"/>
</dbReference>
<feature type="binding site" evidence="10">
    <location>
        <position position="253"/>
    </location>
    <ligand>
        <name>UDP-N-acetyl-alpha-D-glucosamine</name>
        <dbReference type="ChEBI" id="CHEBI:57705"/>
    </ligand>
</feature>
<evidence type="ECO:0000256" key="9">
    <source>
        <dbReference type="ARBA" id="ARBA00023316"/>
    </source>
</evidence>
<feature type="domain" description="Glycosyl transferase family 28 C-terminal" evidence="12">
    <location>
        <begin position="194"/>
        <end position="345"/>
    </location>
</feature>
<dbReference type="EMBL" id="ABIK02000014">
    <property type="protein sequence ID" value="EDS74380.1"/>
    <property type="molecule type" value="Genomic_DNA"/>
</dbReference>
<dbReference type="eggNOG" id="COG0707">
    <property type="taxonomic scope" value="Bacteria"/>
</dbReference>
<evidence type="ECO:0000256" key="2">
    <source>
        <dbReference type="ARBA" id="ARBA00022618"/>
    </source>
</evidence>
<dbReference type="Pfam" id="PF04101">
    <property type="entry name" value="Glyco_tran_28_C"/>
    <property type="match status" value="1"/>
</dbReference>
<accession>B1C3Z6</accession>
<comment type="catalytic activity">
    <reaction evidence="10">
        <text>di-trans,octa-cis-undecaprenyl diphospho-N-acetyl-alpha-D-muramoyl-L-alanyl-D-glutamyl-meso-2,6-diaminopimeloyl-D-alanyl-D-alanine + UDP-N-acetyl-alpha-D-glucosamine = di-trans,octa-cis-undecaprenyl diphospho-[N-acetyl-alpha-D-glucosaminyl-(1-&gt;4)]-N-acetyl-alpha-D-muramoyl-L-alanyl-D-glutamyl-meso-2,6-diaminopimeloyl-D-alanyl-D-alanine + UDP + H(+)</text>
        <dbReference type="Rhea" id="RHEA:31227"/>
        <dbReference type="ChEBI" id="CHEBI:15378"/>
        <dbReference type="ChEBI" id="CHEBI:57705"/>
        <dbReference type="ChEBI" id="CHEBI:58223"/>
        <dbReference type="ChEBI" id="CHEBI:61387"/>
        <dbReference type="ChEBI" id="CHEBI:61388"/>
        <dbReference type="EC" id="2.4.1.227"/>
    </reaction>
</comment>
<keyword evidence="2 10" id="KW-0132">Cell division</keyword>
<keyword evidence="6 10" id="KW-0573">Peptidoglycan synthesis</keyword>
<keyword evidence="7 10" id="KW-0472">Membrane</keyword>
<evidence type="ECO:0000313" key="13">
    <source>
        <dbReference type="EMBL" id="EDS74380.1"/>
    </source>
</evidence>
<evidence type="ECO:0000256" key="4">
    <source>
        <dbReference type="ARBA" id="ARBA00022679"/>
    </source>
</evidence>
<dbReference type="PANTHER" id="PTHR21015">
    <property type="entry name" value="UDP-N-ACETYLGLUCOSAMINE--N-ACETYLMURAMYL-(PENTAPEPTIDE) PYROPHOSPHORYL-UNDECAPRENOL N-ACETYLGLUCOSAMINE TRANSFERASE 1"/>
    <property type="match status" value="1"/>
</dbReference>
<dbReference type="CDD" id="cd03785">
    <property type="entry name" value="GT28_MurG"/>
    <property type="match status" value="1"/>
</dbReference>
<evidence type="ECO:0000259" key="11">
    <source>
        <dbReference type="Pfam" id="PF03033"/>
    </source>
</evidence>
<dbReference type="HOGENOM" id="CLU_037404_0_1_9"/>
<feature type="domain" description="Glycosyltransferase family 28 N-terminal" evidence="11">
    <location>
        <begin position="9"/>
        <end position="146"/>
    </location>
</feature>
<evidence type="ECO:0000256" key="1">
    <source>
        <dbReference type="ARBA" id="ARBA00022475"/>
    </source>
</evidence>
<evidence type="ECO:0000313" key="14">
    <source>
        <dbReference type="Proteomes" id="UP000004910"/>
    </source>
</evidence>
<keyword evidence="14" id="KW-1185">Reference proteome</keyword>
<dbReference type="InterPro" id="IPR004276">
    <property type="entry name" value="GlycoTrans_28_N"/>
</dbReference>
<organism evidence="13 14">
    <name type="scientific">Thomasclavelia spiroformis DSM 1552</name>
    <dbReference type="NCBI Taxonomy" id="428126"/>
    <lineage>
        <taxon>Bacteria</taxon>
        <taxon>Bacillati</taxon>
        <taxon>Bacillota</taxon>
        <taxon>Erysipelotrichia</taxon>
        <taxon>Erysipelotrichales</taxon>
        <taxon>Coprobacillaceae</taxon>
        <taxon>Thomasclavelia</taxon>
    </lineage>
</organism>
<dbReference type="STRING" id="428126.CLOSPI_01964"/>
<keyword evidence="9 10" id="KW-0961">Cell wall biogenesis/degradation</keyword>
<dbReference type="PANTHER" id="PTHR21015:SF22">
    <property type="entry name" value="GLYCOSYLTRANSFERASE"/>
    <property type="match status" value="1"/>
</dbReference>
<reference evidence="13" key="1">
    <citation type="submission" date="2008-02" db="EMBL/GenBank/DDBJ databases">
        <authorList>
            <person name="Fulton L."/>
            <person name="Clifton S."/>
            <person name="Fulton B."/>
            <person name="Xu J."/>
            <person name="Minx P."/>
            <person name="Pepin K.H."/>
            <person name="Johnson M."/>
            <person name="Thiruvilangam P."/>
            <person name="Bhonagiri V."/>
            <person name="Nash W.E."/>
            <person name="Mardis E.R."/>
            <person name="Wilson R.K."/>
        </authorList>
    </citation>
    <scope>NUCLEOTIDE SEQUENCE [LARGE SCALE GENOMIC DNA]</scope>
    <source>
        <strain evidence="13">DSM 1552</strain>
    </source>
</reference>
<dbReference type="GO" id="GO:0005975">
    <property type="term" value="P:carbohydrate metabolic process"/>
    <property type="evidence" value="ECO:0007669"/>
    <property type="project" value="InterPro"/>
</dbReference>
<evidence type="ECO:0000256" key="5">
    <source>
        <dbReference type="ARBA" id="ARBA00022960"/>
    </source>
</evidence>
<dbReference type="EC" id="2.4.1.227" evidence="10"/>
<dbReference type="Pfam" id="PF03033">
    <property type="entry name" value="Glyco_transf_28"/>
    <property type="match status" value="1"/>
</dbReference>
<keyword evidence="5 10" id="KW-0133">Cell shape</keyword>
<dbReference type="Proteomes" id="UP000004910">
    <property type="component" value="Unassembled WGS sequence"/>
</dbReference>
<dbReference type="GO" id="GO:0071555">
    <property type="term" value="P:cell wall organization"/>
    <property type="evidence" value="ECO:0007669"/>
    <property type="project" value="UniProtKB-KW"/>
</dbReference>
<dbReference type="InterPro" id="IPR006009">
    <property type="entry name" value="GlcNAc_MurG"/>
</dbReference>
<evidence type="ECO:0000256" key="6">
    <source>
        <dbReference type="ARBA" id="ARBA00022984"/>
    </source>
</evidence>
<evidence type="ECO:0000259" key="12">
    <source>
        <dbReference type="Pfam" id="PF04101"/>
    </source>
</evidence>
<dbReference type="CAZy" id="GT28">
    <property type="family name" value="Glycosyltransferase Family 28"/>
</dbReference>
<feature type="binding site" evidence="10">
    <location>
        <position position="298"/>
    </location>
    <ligand>
        <name>UDP-N-acetyl-alpha-D-glucosamine</name>
        <dbReference type="ChEBI" id="CHEBI:57705"/>
    </ligand>
</feature>
<comment type="pathway">
    <text evidence="10">Cell wall biogenesis; peptidoglycan biosynthesis.</text>
</comment>
<keyword evidence="3 10" id="KW-0328">Glycosyltransferase</keyword>
<dbReference type="GO" id="GO:0051301">
    <property type="term" value="P:cell division"/>
    <property type="evidence" value="ECO:0007669"/>
    <property type="project" value="UniProtKB-KW"/>
</dbReference>
<dbReference type="GO" id="GO:0050511">
    <property type="term" value="F:undecaprenyldiphospho-muramoylpentapeptide beta-N-acetylglucosaminyltransferase activity"/>
    <property type="evidence" value="ECO:0007669"/>
    <property type="project" value="UniProtKB-UniRule"/>
</dbReference>
<dbReference type="GO" id="GO:0009252">
    <property type="term" value="P:peptidoglycan biosynthetic process"/>
    <property type="evidence" value="ECO:0007669"/>
    <property type="project" value="UniProtKB-UniRule"/>
</dbReference>
<feature type="binding site" evidence="10">
    <location>
        <position position="200"/>
    </location>
    <ligand>
        <name>UDP-N-acetyl-alpha-D-glucosamine</name>
        <dbReference type="ChEBI" id="CHEBI:57705"/>
    </ligand>
</feature>
<keyword evidence="8 10" id="KW-0131">Cell cycle</keyword>
<dbReference type="InterPro" id="IPR007235">
    <property type="entry name" value="Glyco_trans_28_C"/>
</dbReference>
<gene>
    <name evidence="10 13" type="primary">murG</name>
    <name evidence="13" type="ORF">CLOSPI_01964</name>
</gene>
<dbReference type="NCBIfam" id="TIGR01133">
    <property type="entry name" value="murG"/>
    <property type="match status" value="1"/>
</dbReference>
<feature type="binding site" evidence="10">
    <location>
        <position position="129"/>
    </location>
    <ligand>
        <name>UDP-N-acetyl-alpha-D-glucosamine</name>
        <dbReference type="ChEBI" id="CHEBI:57705"/>
    </ligand>
</feature>
<comment type="function">
    <text evidence="10">Cell wall formation. Catalyzes the transfer of a GlcNAc subunit on undecaprenyl-pyrophosphoryl-MurNAc-pentapeptide (lipid intermediate I) to form undecaprenyl-pyrophosphoryl-MurNAc-(pentapeptide)GlcNAc (lipid intermediate II).</text>
</comment>
<proteinExistence type="inferred from homology"/>
<dbReference type="Gene3D" id="3.40.50.2000">
    <property type="entry name" value="Glycogen Phosphorylase B"/>
    <property type="match status" value="2"/>
</dbReference>
<evidence type="ECO:0000256" key="7">
    <source>
        <dbReference type="ARBA" id="ARBA00023136"/>
    </source>
</evidence>
<feature type="binding site" evidence="10">
    <location>
        <begin position="16"/>
        <end position="18"/>
    </location>
    <ligand>
        <name>UDP-N-acetyl-alpha-D-glucosamine</name>
        <dbReference type="ChEBI" id="CHEBI:57705"/>
    </ligand>
</feature>
<reference evidence="13" key="2">
    <citation type="submission" date="2014-06" db="EMBL/GenBank/DDBJ databases">
        <title>Draft genome sequence of Clostridium spiroforme (DSM 1552).</title>
        <authorList>
            <person name="Sudarsanam P."/>
            <person name="Ley R."/>
            <person name="Guruge J."/>
            <person name="Turnbaugh P.J."/>
            <person name="Mahowald M."/>
            <person name="Liep D."/>
            <person name="Gordon J."/>
        </authorList>
    </citation>
    <scope>NUCLEOTIDE SEQUENCE</scope>
    <source>
        <strain evidence="13">DSM 1552</strain>
    </source>
</reference>
<evidence type="ECO:0000256" key="8">
    <source>
        <dbReference type="ARBA" id="ARBA00023306"/>
    </source>
</evidence>
<dbReference type="UniPathway" id="UPA00219"/>
<comment type="subcellular location">
    <subcellularLocation>
        <location evidence="10">Cell membrane</location>
        <topology evidence="10">Peripheral membrane protein</topology>
        <orientation evidence="10">Cytoplasmic side</orientation>
    </subcellularLocation>
</comment>
<dbReference type="SUPFAM" id="SSF53756">
    <property type="entry name" value="UDP-Glycosyltransferase/glycogen phosphorylase"/>
    <property type="match status" value="1"/>
</dbReference>
<comment type="caution">
    <text evidence="10">Lacks conserved residue(s) required for the propagation of feature annotation.</text>
</comment>
<comment type="caution">
    <text evidence="13">The sequence shown here is derived from an EMBL/GenBank/DDBJ whole genome shotgun (WGS) entry which is preliminary data.</text>
</comment>